<dbReference type="CDD" id="cd02440">
    <property type="entry name" value="AdoMet_MTases"/>
    <property type="match status" value="1"/>
</dbReference>
<keyword evidence="4" id="KW-1185">Reference proteome</keyword>
<proteinExistence type="predicted"/>
<gene>
    <name evidence="3" type="ORF">AXG93_2817s1200</name>
    <name evidence="2" type="ORF">Mp_3g12190</name>
</gene>
<dbReference type="InterPro" id="IPR029063">
    <property type="entry name" value="SAM-dependent_MTases_sf"/>
</dbReference>
<sequence length="373" mass="41423">MVGSRCVLAMSGLGLDLCSPIRNPTISAHLDSSSCNTRNVSCKYSVAPQKQPSNTVDDGKNESSGFSPMSIGSAAVNALFSYEPFFKFAAGQARSMIIERGTEIGHPWAPELAKLRTHDWSEELKKAQNKQVEYPSYYLKPFHAYEYGNLSWDAAWEVELAAKSVHANIFDPEKQKLDPNGDAELRNSYHRTMVPMLKTTPHAIVDLGCATGLSTYGLHEVFPNALTVGVDLSPYFISVANFRQKQRSPSKSVQFLHGAAEYTGLPSGAYDLVSLCLVCHELPRTATKQIIEEAHRLLKPGGALAIMEMNPYSPLLQKMVTNIFAFTAFKATEPYFDDYRTFGIERAIEERGFSFPTQTECSPRHRTIVAHKK</sequence>
<name>A0A176W4D4_MARPO</name>
<evidence type="ECO:0000313" key="2">
    <source>
        <dbReference type="EMBL" id="BBN05331.1"/>
    </source>
</evidence>
<evidence type="ECO:0000313" key="5">
    <source>
        <dbReference type="Proteomes" id="UP001162541"/>
    </source>
</evidence>
<feature type="domain" description="Methyltransferase" evidence="1">
    <location>
        <begin position="204"/>
        <end position="302"/>
    </location>
</feature>
<reference evidence="2" key="2">
    <citation type="journal article" date="2019" name="Curr. Biol.">
        <title>Chromatin organization in early land plants reveals an ancestral association between H3K27me3, transposons, and constitutive heterochromatin.</title>
        <authorList>
            <person name="Montgomery S.A."/>
            <person name="Tanizawa Y."/>
            <person name="Galik B."/>
            <person name="Wang N."/>
            <person name="Ito T."/>
            <person name="Mochizuki T."/>
            <person name="Akimcheva S."/>
            <person name="Bowman J."/>
            <person name="Cognat V."/>
            <person name="Drouard L."/>
            <person name="Ekker H."/>
            <person name="Houng S."/>
            <person name="Kohchi T."/>
            <person name="Lin S."/>
            <person name="Liu L.D."/>
            <person name="Nakamura Y."/>
            <person name="Valeeva L.R."/>
            <person name="Shakirov E.V."/>
            <person name="Shippen D.E."/>
            <person name="Wei W."/>
            <person name="Yagura M."/>
            <person name="Yamaoka S."/>
            <person name="Yamato K.T."/>
            <person name="Liu C."/>
            <person name="Berger F."/>
        </authorList>
    </citation>
    <scope>NUCLEOTIDE SEQUENCE [LARGE SCALE GENOMIC DNA]</scope>
    <source>
        <strain evidence="2">Tak-1</strain>
    </source>
</reference>
<dbReference type="GO" id="GO:0008168">
    <property type="term" value="F:methyltransferase activity"/>
    <property type="evidence" value="ECO:0007669"/>
    <property type="project" value="TreeGrafter"/>
</dbReference>
<dbReference type="AlphaFoldDB" id="A0A176W4D4"/>
<evidence type="ECO:0000313" key="3">
    <source>
        <dbReference type="EMBL" id="OAE27315.1"/>
    </source>
</evidence>
<dbReference type="Proteomes" id="UP001162541">
    <property type="component" value="Chromosome 3"/>
</dbReference>
<dbReference type="Pfam" id="PF13649">
    <property type="entry name" value="Methyltransf_25"/>
    <property type="match status" value="1"/>
</dbReference>
<evidence type="ECO:0000259" key="1">
    <source>
        <dbReference type="Pfam" id="PF13649"/>
    </source>
</evidence>
<dbReference type="EMBL" id="AP019868">
    <property type="protein sequence ID" value="BBN05331.1"/>
    <property type="molecule type" value="Genomic_DNA"/>
</dbReference>
<dbReference type="SUPFAM" id="SSF53335">
    <property type="entry name" value="S-adenosyl-L-methionine-dependent methyltransferases"/>
    <property type="match status" value="1"/>
</dbReference>
<dbReference type="Gene3D" id="3.40.50.150">
    <property type="entry name" value="Vaccinia Virus protein VP39"/>
    <property type="match status" value="1"/>
</dbReference>
<evidence type="ECO:0000313" key="4">
    <source>
        <dbReference type="Proteomes" id="UP000077202"/>
    </source>
</evidence>
<reference evidence="5" key="3">
    <citation type="journal article" date="2020" name="Curr. Biol.">
        <title>Chromatin organization in early land plants reveals an ancestral association between H3K27me3, transposons, and constitutive heterochromatin.</title>
        <authorList>
            <person name="Montgomery S.A."/>
            <person name="Tanizawa Y."/>
            <person name="Galik B."/>
            <person name="Wang N."/>
            <person name="Ito T."/>
            <person name="Mochizuki T."/>
            <person name="Akimcheva S."/>
            <person name="Bowman J.L."/>
            <person name="Cognat V."/>
            <person name="Marechal-Drouard L."/>
            <person name="Ekker H."/>
            <person name="Hong S.F."/>
            <person name="Kohchi T."/>
            <person name="Lin S.S."/>
            <person name="Liu L.D."/>
            <person name="Nakamura Y."/>
            <person name="Valeeva L.R."/>
            <person name="Shakirov E.V."/>
            <person name="Shippen D.E."/>
            <person name="Wei W.L."/>
            <person name="Yagura M."/>
            <person name="Yamaoka S."/>
            <person name="Yamato K.T."/>
            <person name="Liu C."/>
            <person name="Berger F."/>
        </authorList>
    </citation>
    <scope>NUCLEOTIDE SEQUENCE [LARGE SCALE GENOMIC DNA]</scope>
    <source>
        <strain evidence="5">Tak-1</strain>
    </source>
</reference>
<dbReference type="InterPro" id="IPR050508">
    <property type="entry name" value="Methyltransf_Superfamily"/>
</dbReference>
<accession>A0A176W4D4</accession>
<dbReference type="EMBL" id="LVLJ01001921">
    <property type="protein sequence ID" value="OAE27315.1"/>
    <property type="molecule type" value="Genomic_DNA"/>
</dbReference>
<dbReference type="PANTHER" id="PTHR42912">
    <property type="entry name" value="METHYLTRANSFERASE"/>
    <property type="match status" value="1"/>
</dbReference>
<reference evidence="3 4" key="1">
    <citation type="submission" date="2016-03" db="EMBL/GenBank/DDBJ databases">
        <title>Mechanisms controlling the formation of the plant cell surface in tip-growing cells are functionally conserved among land plants.</title>
        <authorList>
            <person name="Honkanen S."/>
            <person name="Jones V.A."/>
            <person name="Morieri G."/>
            <person name="Champion C."/>
            <person name="Hetherington A.J."/>
            <person name="Kelly S."/>
            <person name="Saint-Marcoux D."/>
            <person name="Proust H."/>
            <person name="Prescott H."/>
            <person name="Dolan L."/>
        </authorList>
    </citation>
    <scope>NUCLEOTIDE SEQUENCE [LARGE SCALE GENOMIC DNA]</scope>
    <source>
        <strain evidence="4">cv. Tak-1 and cv. Tak-2</strain>
        <tissue evidence="3">Whole gametophyte</tissue>
    </source>
</reference>
<dbReference type="InterPro" id="IPR041698">
    <property type="entry name" value="Methyltransf_25"/>
</dbReference>
<dbReference type="Proteomes" id="UP000077202">
    <property type="component" value="Unassembled WGS sequence"/>
</dbReference>
<protein>
    <recommendedName>
        <fullName evidence="1">Methyltransferase domain-containing protein</fullName>
    </recommendedName>
</protein>
<dbReference type="PANTHER" id="PTHR42912:SF68">
    <property type="entry name" value="METHYLTRANSFERASE TYPE 11 DOMAIN-CONTAINING PROTEIN"/>
    <property type="match status" value="1"/>
</dbReference>
<organism evidence="3 4">
    <name type="scientific">Marchantia polymorpha subsp. ruderalis</name>
    <dbReference type="NCBI Taxonomy" id="1480154"/>
    <lineage>
        <taxon>Eukaryota</taxon>
        <taxon>Viridiplantae</taxon>
        <taxon>Streptophyta</taxon>
        <taxon>Embryophyta</taxon>
        <taxon>Marchantiophyta</taxon>
        <taxon>Marchantiopsida</taxon>
        <taxon>Marchantiidae</taxon>
        <taxon>Marchantiales</taxon>
        <taxon>Marchantiaceae</taxon>
        <taxon>Marchantia</taxon>
    </lineage>
</organism>